<keyword evidence="2" id="KW-1185">Reference proteome</keyword>
<protein>
    <submittedName>
        <fullName evidence="1">Uncharacterized protein</fullName>
    </submittedName>
</protein>
<organism evidence="1 2">
    <name type="scientific">Pseudomonas ulcerans</name>
    <dbReference type="NCBI Taxonomy" id="3115852"/>
    <lineage>
        <taxon>Bacteria</taxon>
        <taxon>Pseudomonadati</taxon>
        <taxon>Pseudomonadota</taxon>
        <taxon>Gammaproteobacteria</taxon>
        <taxon>Pseudomonadales</taxon>
        <taxon>Pseudomonadaceae</taxon>
        <taxon>Pseudomonas</taxon>
    </lineage>
</organism>
<gene>
    <name evidence="1" type="ORF">V0R50_06985</name>
</gene>
<dbReference type="EMBL" id="JAZDQJ010000005">
    <property type="protein sequence ID" value="MEE1932959.1"/>
    <property type="molecule type" value="Genomic_DNA"/>
</dbReference>
<name>A0ABU7HN60_9PSED</name>
<evidence type="ECO:0000313" key="1">
    <source>
        <dbReference type="EMBL" id="MEE1932959.1"/>
    </source>
</evidence>
<evidence type="ECO:0000313" key="2">
    <source>
        <dbReference type="Proteomes" id="UP001335100"/>
    </source>
</evidence>
<reference evidence="1 2" key="1">
    <citation type="submission" date="2024-01" db="EMBL/GenBank/DDBJ databases">
        <title>Unpublished Manusciprt.</title>
        <authorList>
            <person name="Duman M."/>
            <person name="Valdes E.G."/>
            <person name="Ajmi N."/>
            <person name="Altun S."/>
            <person name="Saticioglu I.B."/>
        </authorList>
    </citation>
    <scope>NUCLEOTIDE SEQUENCE [LARGE SCALE GENOMIC DNA]</scope>
    <source>
        <strain evidence="1 2">148P</strain>
    </source>
</reference>
<proteinExistence type="predicted"/>
<comment type="caution">
    <text evidence="1">The sequence shown here is derived from an EMBL/GenBank/DDBJ whole genome shotgun (WGS) entry which is preliminary data.</text>
</comment>
<dbReference type="RefSeq" id="WP_330073853.1">
    <property type="nucleotide sequence ID" value="NZ_JAZDQJ010000005.1"/>
</dbReference>
<accession>A0ABU7HN60</accession>
<dbReference type="Proteomes" id="UP001335100">
    <property type="component" value="Unassembled WGS sequence"/>
</dbReference>
<sequence>MAEFLFTTVPVAGSSTFESGSVQAASAEEAEAKIKAKFTHPVVVTLTRIDGVEGVSGNTWGATCASIDVAGKSDE</sequence>